<organism evidence="15 16">
    <name type="scientific">Thermaerobacter marianensis (strain ATCC 700841 / DSM 12885 / JCM 10246 / 7p75a)</name>
    <dbReference type="NCBI Taxonomy" id="644966"/>
    <lineage>
        <taxon>Bacteria</taxon>
        <taxon>Bacillati</taxon>
        <taxon>Bacillota</taxon>
        <taxon>Clostridia</taxon>
        <taxon>Eubacteriales</taxon>
        <taxon>Clostridiales Family XVII. Incertae Sedis</taxon>
        <taxon>Thermaerobacter</taxon>
    </lineage>
</organism>
<evidence type="ECO:0000256" key="1">
    <source>
        <dbReference type="ARBA" id="ARBA00001946"/>
    </source>
</evidence>
<keyword evidence="3 10" id="KW-0808">Transferase</keyword>
<evidence type="ECO:0000256" key="12">
    <source>
        <dbReference type="RuleBase" id="RU004011"/>
    </source>
</evidence>
<comment type="catalytic activity">
    <reaction evidence="9">
        <text>dZDP + ATP = dZTP + ADP</text>
        <dbReference type="Rhea" id="RHEA:67644"/>
        <dbReference type="ChEBI" id="CHEBI:30616"/>
        <dbReference type="ChEBI" id="CHEBI:172929"/>
        <dbReference type="ChEBI" id="CHEBI:172931"/>
        <dbReference type="ChEBI" id="CHEBI:456216"/>
    </reaction>
</comment>
<dbReference type="FunFam" id="3.30.70.141:FF:000002">
    <property type="entry name" value="Nucleoside diphosphate kinase"/>
    <property type="match status" value="1"/>
</dbReference>
<dbReference type="Gene3D" id="3.30.70.141">
    <property type="entry name" value="Nucleoside diphosphate kinase-like domain"/>
    <property type="match status" value="1"/>
</dbReference>
<evidence type="ECO:0000256" key="2">
    <source>
        <dbReference type="ARBA" id="ARBA00008142"/>
    </source>
</evidence>
<evidence type="ECO:0000256" key="10">
    <source>
        <dbReference type="HAMAP-Rule" id="MF_00451"/>
    </source>
</evidence>
<evidence type="ECO:0000259" key="14">
    <source>
        <dbReference type="SMART" id="SM00562"/>
    </source>
</evidence>
<dbReference type="PANTHER" id="PTHR11349">
    <property type="entry name" value="NUCLEOSIDE DIPHOSPHATE KINASE"/>
    <property type="match status" value="1"/>
</dbReference>
<sequence length="151" mass="16930">MERTFVMVKPDGVQRGLVGEIIARLERKGLKLVGLKMLQVSEELARRHYAVHEGKPFFPGLIRFITSAPVVAMVWEGREAVAVVRNLLGPTDGAKAAPGTIRGDLANDIGFNLVHGSDSPESARQEIALWFRQDELLDWENHREAWLYDRG</sequence>
<name>E6SK71_THEM7</name>
<proteinExistence type="inferred from homology"/>
<comment type="function">
    <text evidence="8">(Microbial infection) Catalyzes the phosphorylation of dZDP to dZTP, when the bacterium is infected by a phage that produces the substrate for the synthesis of dZTP (2- amino-2'-deoxyadenosine 5'-triphosphate), which is then used by the phage as a DNA polymerase substrate.</text>
</comment>
<dbReference type="GO" id="GO:0004550">
    <property type="term" value="F:nucleoside diphosphate kinase activity"/>
    <property type="evidence" value="ECO:0007669"/>
    <property type="project" value="UniProtKB-UniRule"/>
</dbReference>
<comment type="function">
    <text evidence="10">Major role in the synthesis of nucleoside triphosphates other than ATP. The ATP gamma phosphate is transferred to the NDP beta phosphate via a ping-pong mechanism, using a phosphorylated active-site intermediate.</text>
</comment>
<feature type="binding site" evidence="10 11">
    <location>
        <position position="85"/>
    </location>
    <ligand>
        <name>ATP</name>
        <dbReference type="ChEBI" id="CHEBI:30616"/>
    </ligand>
</feature>
<dbReference type="GO" id="GO:0006241">
    <property type="term" value="P:CTP biosynthetic process"/>
    <property type="evidence" value="ECO:0007669"/>
    <property type="project" value="UniProtKB-UniRule"/>
</dbReference>
<dbReference type="GO" id="GO:0005524">
    <property type="term" value="F:ATP binding"/>
    <property type="evidence" value="ECO:0007669"/>
    <property type="project" value="UniProtKB-UniRule"/>
</dbReference>
<dbReference type="Proteomes" id="UP000008915">
    <property type="component" value="Chromosome"/>
</dbReference>
<dbReference type="eggNOG" id="COG0105">
    <property type="taxonomic scope" value="Bacteria"/>
</dbReference>
<feature type="binding site" evidence="10 11">
    <location>
        <position position="112"/>
    </location>
    <ligand>
        <name>ATP</name>
        <dbReference type="ChEBI" id="CHEBI:30616"/>
    </ligand>
</feature>
<evidence type="ECO:0000256" key="5">
    <source>
        <dbReference type="ARBA" id="ARBA00022777"/>
    </source>
</evidence>
<dbReference type="GO" id="GO:0005737">
    <property type="term" value="C:cytoplasm"/>
    <property type="evidence" value="ECO:0007669"/>
    <property type="project" value="UniProtKB-SubCell"/>
</dbReference>
<dbReference type="PROSITE" id="PS00469">
    <property type="entry name" value="NDPK"/>
    <property type="match status" value="1"/>
</dbReference>
<feature type="binding site" evidence="10 11">
    <location>
        <position position="91"/>
    </location>
    <ligand>
        <name>ATP</name>
        <dbReference type="ChEBI" id="CHEBI:30616"/>
    </ligand>
</feature>
<keyword evidence="10" id="KW-0963">Cytoplasm</keyword>
<dbReference type="InterPro" id="IPR036850">
    <property type="entry name" value="NDK-like_dom_sf"/>
</dbReference>
<dbReference type="CDD" id="cd04413">
    <property type="entry name" value="NDPk_I"/>
    <property type="match status" value="1"/>
</dbReference>
<dbReference type="AlphaFoldDB" id="E6SK71"/>
<dbReference type="Pfam" id="PF00334">
    <property type="entry name" value="NDK"/>
    <property type="match status" value="1"/>
</dbReference>
<keyword evidence="10" id="KW-0597">Phosphoprotein</keyword>
<dbReference type="GO" id="GO:0006228">
    <property type="term" value="P:UTP biosynthetic process"/>
    <property type="evidence" value="ECO:0007669"/>
    <property type="project" value="UniProtKB-UniRule"/>
</dbReference>
<keyword evidence="16" id="KW-1185">Reference proteome</keyword>
<feature type="binding site" evidence="10 11">
    <location>
        <position position="9"/>
    </location>
    <ligand>
        <name>ATP</name>
        <dbReference type="ChEBI" id="CHEBI:30616"/>
    </ligand>
</feature>
<evidence type="ECO:0000256" key="7">
    <source>
        <dbReference type="ARBA" id="ARBA00023080"/>
    </source>
</evidence>
<evidence type="ECO:0000256" key="3">
    <source>
        <dbReference type="ARBA" id="ARBA00022679"/>
    </source>
</evidence>
<dbReference type="GO" id="GO:0046872">
    <property type="term" value="F:metal ion binding"/>
    <property type="evidence" value="ECO:0007669"/>
    <property type="project" value="UniProtKB-KW"/>
</dbReference>
<feature type="binding site" evidence="10 11">
    <location>
        <position position="102"/>
    </location>
    <ligand>
        <name>ATP</name>
        <dbReference type="ChEBI" id="CHEBI:30616"/>
    </ligand>
</feature>
<evidence type="ECO:0000313" key="15">
    <source>
        <dbReference type="EMBL" id="ADU51212.1"/>
    </source>
</evidence>
<dbReference type="EC" id="2.7.4.6" evidence="10 13"/>
<dbReference type="SMART" id="SM00562">
    <property type="entry name" value="NDK"/>
    <property type="match status" value="1"/>
</dbReference>
<evidence type="ECO:0000256" key="6">
    <source>
        <dbReference type="ARBA" id="ARBA00022840"/>
    </source>
</evidence>
<keyword evidence="6 10" id="KW-0067">ATP-binding</keyword>
<dbReference type="InterPro" id="IPR023005">
    <property type="entry name" value="Nucleoside_diP_kinase_AS"/>
</dbReference>
<comment type="catalytic activity">
    <reaction evidence="10 13">
        <text>a 2'-deoxyribonucleoside 5'-diphosphate + ATP = a 2'-deoxyribonucleoside 5'-triphosphate + ADP</text>
        <dbReference type="Rhea" id="RHEA:44640"/>
        <dbReference type="ChEBI" id="CHEBI:30616"/>
        <dbReference type="ChEBI" id="CHEBI:61560"/>
        <dbReference type="ChEBI" id="CHEBI:73316"/>
        <dbReference type="ChEBI" id="CHEBI:456216"/>
        <dbReference type="EC" id="2.7.4.6"/>
    </reaction>
</comment>
<evidence type="ECO:0000256" key="8">
    <source>
        <dbReference type="ARBA" id="ARBA00024802"/>
    </source>
</evidence>
<dbReference type="HOGENOM" id="CLU_060216_6_3_9"/>
<comment type="similarity">
    <text evidence="2 10 11 12">Belongs to the NDK family.</text>
</comment>
<gene>
    <name evidence="10" type="primary">ndk</name>
    <name evidence="15" type="ordered locus">Tmar_1099</name>
</gene>
<reference evidence="16" key="2">
    <citation type="journal article" date="2010" name="Stand. Genomic Sci.">
        <title>Complete genome sequence of Thermaerobacter marianensis type strain (7p75aT).</title>
        <authorList>
            <person name="Han C."/>
            <person name="Gu W."/>
            <person name="Zhang X."/>
            <person name="Lapidus A."/>
            <person name="Nolan M."/>
            <person name="Copeland A."/>
            <person name="Lucas S."/>
            <person name="Glavina Del Rio T."/>
            <person name="Tice H."/>
            <person name="Cheng J."/>
            <person name="Tapia R."/>
            <person name="Goodwin L."/>
            <person name="Pitluck S."/>
            <person name="Pagani I."/>
            <person name="Ivanova N."/>
            <person name="Mavromatis K."/>
            <person name="Mikhailova N."/>
            <person name="Pati A."/>
            <person name="Chen A."/>
            <person name="Palaniappan K."/>
            <person name="Land M."/>
            <person name="Hauser L."/>
            <person name="Chang Y."/>
            <person name="Jeffries C."/>
            <person name="Schneider S."/>
            <person name="Rohde M."/>
            <person name="Goker M."/>
            <person name="Pukall R."/>
            <person name="Woyke T."/>
            <person name="Bristow J."/>
            <person name="Eisen J."/>
            <person name="Markowitz V."/>
            <person name="Hugenholtz P."/>
            <person name="Kyrpides N."/>
            <person name="Klenk H."/>
            <person name="Detter J."/>
        </authorList>
    </citation>
    <scope>NUCLEOTIDE SEQUENCE [LARGE SCALE GENOMIC DNA]</scope>
    <source>
        <strain evidence="16">ATCC 700841 / DSM 12885 / JCM 10246 / 7p75a</strain>
    </source>
</reference>
<comment type="subcellular location">
    <subcellularLocation>
        <location evidence="10">Cytoplasm</location>
    </subcellularLocation>
</comment>
<dbReference type="NCBIfam" id="NF001908">
    <property type="entry name" value="PRK00668.1"/>
    <property type="match status" value="1"/>
</dbReference>
<keyword evidence="5 10" id="KW-0418">Kinase</keyword>
<dbReference type="HAMAP" id="MF_00451">
    <property type="entry name" value="NDP_kinase"/>
    <property type="match status" value="1"/>
</dbReference>
<evidence type="ECO:0000313" key="16">
    <source>
        <dbReference type="Proteomes" id="UP000008915"/>
    </source>
</evidence>
<keyword evidence="10" id="KW-0460">Magnesium</keyword>
<dbReference type="EMBL" id="CP002344">
    <property type="protein sequence ID" value="ADU51212.1"/>
    <property type="molecule type" value="Genomic_DNA"/>
</dbReference>
<dbReference type="SUPFAM" id="SSF54919">
    <property type="entry name" value="Nucleoside diphosphate kinase, NDK"/>
    <property type="match status" value="1"/>
</dbReference>
<comment type="cofactor">
    <cofactor evidence="1 10">
        <name>Mg(2+)</name>
        <dbReference type="ChEBI" id="CHEBI:18420"/>
    </cofactor>
</comment>
<dbReference type="InterPro" id="IPR034907">
    <property type="entry name" value="NDK-like_dom"/>
</dbReference>
<dbReference type="InterPro" id="IPR001564">
    <property type="entry name" value="Nucleoside_diP_kinase"/>
</dbReference>
<dbReference type="RefSeq" id="WP_013495517.1">
    <property type="nucleotide sequence ID" value="NC_014831.1"/>
</dbReference>
<evidence type="ECO:0000256" key="4">
    <source>
        <dbReference type="ARBA" id="ARBA00022741"/>
    </source>
</evidence>
<feature type="binding site" evidence="10 11">
    <location>
        <position position="57"/>
    </location>
    <ligand>
        <name>ATP</name>
        <dbReference type="ChEBI" id="CHEBI:30616"/>
    </ligand>
</feature>
<comment type="catalytic activity">
    <reaction evidence="10">
        <text>a ribonucleoside 5'-diphosphate + ATP = a ribonucleoside 5'-triphosphate + ADP</text>
        <dbReference type="Rhea" id="RHEA:18113"/>
        <dbReference type="ChEBI" id="CHEBI:30616"/>
        <dbReference type="ChEBI" id="CHEBI:57930"/>
        <dbReference type="ChEBI" id="CHEBI:61557"/>
        <dbReference type="ChEBI" id="CHEBI:456216"/>
        <dbReference type="EC" id="2.7.4.6"/>
    </reaction>
</comment>
<dbReference type="GO" id="GO:0006183">
    <property type="term" value="P:GTP biosynthetic process"/>
    <property type="evidence" value="ECO:0007669"/>
    <property type="project" value="UniProtKB-UniRule"/>
</dbReference>
<keyword evidence="7 10" id="KW-0546">Nucleotide metabolism</keyword>
<evidence type="ECO:0000256" key="11">
    <source>
        <dbReference type="PROSITE-ProRule" id="PRU00706"/>
    </source>
</evidence>
<dbReference type="PROSITE" id="PS51374">
    <property type="entry name" value="NDPK_LIKE"/>
    <property type="match status" value="1"/>
</dbReference>
<comment type="subunit">
    <text evidence="10">Homotetramer.</text>
</comment>
<reference evidence="15 16" key="1">
    <citation type="journal article" date="2010" name="Stand. Genomic Sci.">
        <title>Complete genome sequence of Thermaerobacter marianensis type strain (7p75a).</title>
        <authorList>
            <person name="Han C."/>
            <person name="Gu W."/>
            <person name="Zhang X."/>
            <person name="Lapidus A."/>
            <person name="Nolan M."/>
            <person name="Copeland A."/>
            <person name="Lucas S."/>
            <person name="Del Rio T.G."/>
            <person name="Tice H."/>
            <person name="Cheng J.F."/>
            <person name="Tapia R."/>
            <person name="Goodwin L."/>
            <person name="Pitluck S."/>
            <person name="Pagani I."/>
            <person name="Ivanova N."/>
            <person name="Mavromatis K."/>
            <person name="Mikhailova N."/>
            <person name="Pati A."/>
            <person name="Chen A."/>
            <person name="Palaniappan K."/>
            <person name="Land M."/>
            <person name="Hauser L."/>
            <person name="Chang Y.J."/>
            <person name="Jeffries C.D."/>
            <person name="Schneider S."/>
            <person name="Rohde M."/>
            <person name="Goker M."/>
            <person name="Pukall R."/>
            <person name="Woyke T."/>
            <person name="Bristow J."/>
            <person name="Eisen J.A."/>
            <person name="Markowitz V."/>
            <person name="Hugenholtz P."/>
            <person name="Kyrpides N.C."/>
            <person name="Klenk H.P."/>
            <person name="Detter J.C."/>
        </authorList>
    </citation>
    <scope>NUCLEOTIDE SEQUENCE [LARGE SCALE GENOMIC DNA]</scope>
    <source>
        <strain evidence="16">ATCC 700841 / DSM 12885 / JCM 10246 / 7p75a</strain>
    </source>
</reference>
<feature type="domain" description="Nucleoside diphosphate kinase-like" evidence="14">
    <location>
        <begin position="1"/>
        <end position="138"/>
    </location>
</feature>
<dbReference type="STRING" id="644966.Tmar_1099"/>
<evidence type="ECO:0000256" key="13">
    <source>
        <dbReference type="RuleBase" id="RU004013"/>
    </source>
</evidence>
<evidence type="ECO:0000256" key="9">
    <source>
        <dbReference type="ARBA" id="ARBA00047945"/>
    </source>
</evidence>
<protein>
    <recommendedName>
        <fullName evidence="10 13">Nucleoside diphosphate kinase</fullName>
        <shortName evidence="10">NDK</shortName>
        <shortName evidence="10">NDP kinase</shortName>
        <ecNumber evidence="10 13">2.7.4.6</ecNumber>
    </recommendedName>
    <alternativeName>
        <fullName evidence="10">Nucleoside-2-P kinase</fullName>
    </alternativeName>
</protein>
<accession>E6SK71</accession>
<keyword evidence="10" id="KW-0479">Metal-binding</keyword>
<feature type="active site" description="Pros-phosphohistidine intermediate" evidence="10 11">
    <location>
        <position position="115"/>
    </location>
</feature>
<dbReference type="KEGG" id="tmr:Tmar_1099"/>
<dbReference type="PRINTS" id="PR01243">
    <property type="entry name" value="NUCDPKINASE"/>
</dbReference>
<keyword evidence="4 10" id="KW-0547">Nucleotide-binding</keyword>